<feature type="region of interest" description="Disordered" evidence="1">
    <location>
        <begin position="62"/>
        <end position="93"/>
    </location>
</feature>
<evidence type="ECO:0000313" key="2">
    <source>
        <dbReference type="EMBL" id="KAF0022429.1"/>
    </source>
</evidence>
<feature type="region of interest" description="Disordered" evidence="1">
    <location>
        <begin position="1"/>
        <end position="22"/>
    </location>
</feature>
<protein>
    <submittedName>
        <fullName evidence="2">Uncharacterized protein</fullName>
    </submittedName>
</protein>
<dbReference type="Proteomes" id="UP000438429">
    <property type="component" value="Unassembled WGS sequence"/>
</dbReference>
<dbReference type="EMBL" id="VEVO01000027">
    <property type="protein sequence ID" value="KAF0022429.1"/>
    <property type="molecule type" value="Genomic_DNA"/>
</dbReference>
<evidence type="ECO:0000256" key="1">
    <source>
        <dbReference type="SAM" id="MobiDB-lite"/>
    </source>
</evidence>
<name>A0A6A4RQ64_SCOMX</name>
<organism evidence="2 3">
    <name type="scientific">Scophthalmus maximus</name>
    <name type="common">Turbot</name>
    <name type="synonym">Psetta maxima</name>
    <dbReference type="NCBI Taxonomy" id="52904"/>
    <lineage>
        <taxon>Eukaryota</taxon>
        <taxon>Metazoa</taxon>
        <taxon>Chordata</taxon>
        <taxon>Craniata</taxon>
        <taxon>Vertebrata</taxon>
        <taxon>Euteleostomi</taxon>
        <taxon>Actinopterygii</taxon>
        <taxon>Neopterygii</taxon>
        <taxon>Teleostei</taxon>
        <taxon>Neoteleostei</taxon>
        <taxon>Acanthomorphata</taxon>
        <taxon>Carangaria</taxon>
        <taxon>Pleuronectiformes</taxon>
        <taxon>Pleuronectoidei</taxon>
        <taxon>Scophthalmidae</taxon>
        <taxon>Scophthalmus</taxon>
    </lineage>
</organism>
<dbReference type="AlphaFoldDB" id="A0A6A4RQ64"/>
<sequence>MASSETPPPSTRQGVGIVPSDSDSAVPEVLLAVGEQVSPLSAPSKQITVSGVPPFIPNELQESELRRQRSDDAAAGDSGAEAEARVAPLKPGRWSAPSTLIRLGIPPLLRPQRSLPLVTVSCLCLVCFFPLTSL</sequence>
<feature type="compositionally biased region" description="Pro residues" evidence="1">
    <location>
        <begin position="1"/>
        <end position="10"/>
    </location>
</feature>
<evidence type="ECO:0000313" key="3">
    <source>
        <dbReference type="Proteomes" id="UP000438429"/>
    </source>
</evidence>
<feature type="compositionally biased region" description="Basic and acidic residues" evidence="1">
    <location>
        <begin position="63"/>
        <end position="72"/>
    </location>
</feature>
<reference evidence="2 3" key="1">
    <citation type="submission" date="2019-06" db="EMBL/GenBank/DDBJ databases">
        <title>Draft genomes of female and male turbot (Scophthalmus maximus).</title>
        <authorList>
            <person name="Xu H."/>
            <person name="Xu X.-W."/>
            <person name="Shao C."/>
            <person name="Chen S."/>
        </authorList>
    </citation>
    <scope>NUCLEOTIDE SEQUENCE [LARGE SCALE GENOMIC DNA]</scope>
    <source>
        <strain evidence="2">Ysfricsl-2016a</strain>
        <tissue evidence="2">Blood</tissue>
    </source>
</reference>
<gene>
    <name evidence="2" type="ORF">F2P81_025303</name>
</gene>
<proteinExistence type="predicted"/>
<accession>A0A6A4RQ64</accession>
<comment type="caution">
    <text evidence="2">The sequence shown here is derived from an EMBL/GenBank/DDBJ whole genome shotgun (WGS) entry which is preliminary data.</text>
</comment>